<dbReference type="Gene3D" id="3.40.630.30">
    <property type="match status" value="1"/>
</dbReference>
<dbReference type="InterPro" id="IPR000182">
    <property type="entry name" value="GNAT_dom"/>
</dbReference>
<evidence type="ECO:0000313" key="2">
    <source>
        <dbReference type="EMBL" id="MBC4017363.1"/>
    </source>
</evidence>
<reference evidence="2" key="1">
    <citation type="submission" date="2020-08" db="EMBL/GenBank/DDBJ databases">
        <authorList>
            <person name="Hu Y."/>
            <person name="Nguyen S.V."/>
            <person name="Li F."/>
            <person name="Fanning S."/>
        </authorList>
    </citation>
    <scope>NUCLEOTIDE SEQUENCE</scope>
    <source>
        <strain evidence="2">SYSU D8009</strain>
    </source>
</reference>
<dbReference type="InterPro" id="IPR016181">
    <property type="entry name" value="Acyl_CoA_acyltransferase"/>
</dbReference>
<dbReference type="CDD" id="cd04301">
    <property type="entry name" value="NAT_SF"/>
    <property type="match status" value="1"/>
</dbReference>
<dbReference type="Pfam" id="PF13508">
    <property type="entry name" value="Acetyltransf_7"/>
    <property type="match status" value="1"/>
</dbReference>
<dbReference type="InterPro" id="IPR053144">
    <property type="entry name" value="Acetyltransferase_Butenolide"/>
</dbReference>
<name>A0A9X0R202_9PROT</name>
<dbReference type="GO" id="GO:0016747">
    <property type="term" value="F:acyltransferase activity, transferring groups other than amino-acyl groups"/>
    <property type="evidence" value="ECO:0007669"/>
    <property type="project" value="InterPro"/>
</dbReference>
<sequence length="162" mass="17331">MPDDLPEDPPVLRGHAAWVALATPPPGISVAREEGRLDPAEFIAVVRASGLGRPVNDPARMARMLAGANLVVTARDATGRLVGVARSLSDFAYACYLSDLCVDPGFEGRGIGRALIAETKRIIGPECMLLLLSAPKPMSWYPTLGMERVANGFIIRRDDPPV</sequence>
<dbReference type="AlphaFoldDB" id="A0A9X0R202"/>
<proteinExistence type="predicted"/>
<protein>
    <submittedName>
        <fullName evidence="2">GNAT family N-acetyltransferase</fullName>
    </submittedName>
</protein>
<accession>A0A9X0R202</accession>
<dbReference type="EMBL" id="JACOMF010000027">
    <property type="protein sequence ID" value="MBC4017363.1"/>
    <property type="molecule type" value="Genomic_DNA"/>
</dbReference>
<comment type="caution">
    <text evidence="2">The sequence shown here is derived from an EMBL/GenBank/DDBJ whole genome shotgun (WGS) entry which is preliminary data.</text>
</comment>
<evidence type="ECO:0000259" key="1">
    <source>
        <dbReference type="Pfam" id="PF13508"/>
    </source>
</evidence>
<gene>
    <name evidence="2" type="ORF">H7965_18810</name>
</gene>
<dbReference type="RefSeq" id="WP_186772125.1">
    <property type="nucleotide sequence ID" value="NZ_JACOMF010000027.1"/>
</dbReference>
<evidence type="ECO:0000313" key="3">
    <source>
        <dbReference type="Proteomes" id="UP000600101"/>
    </source>
</evidence>
<dbReference type="PANTHER" id="PTHR43233">
    <property type="entry name" value="FAMILY N-ACETYLTRANSFERASE, PUTATIVE (AFU_ORTHOLOGUE AFUA_6G03350)-RELATED"/>
    <property type="match status" value="1"/>
</dbReference>
<feature type="domain" description="N-acetyltransferase" evidence="1">
    <location>
        <begin position="71"/>
        <end position="145"/>
    </location>
</feature>
<dbReference type="Proteomes" id="UP000600101">
    <property type="component" value="Unassembled WGS sequence"/>
</dbReference>
<organism evidence="2 3">
    <name type="scientific">Siccirubricoccus deserti</name>
    <dbReference type="NCBI Taxonomy" id="2013562"/>
    <lineage>
        <taxon>Bacteria</taxon>
        <taxon>Pseudomonadati</taxon>
        <taxon>Pseudomonadota</taxon>
        <taxon>Alphaproteobacteria</taxon>
        <taxon>Acetobacterales</taxon>
        <taxon>Roseomonadaceae</taxon>
        <taxon>Siccirubricoccus</taxon>
    </lineage>
</organism>
<keyword evidence="3" id="KW-1185">Reference proteome</keyword>
<dbReference type="PANTHER" id="PTHR43233:SF1">
    <property type="entry name" value="FAMILY N-ACETYLTRANSFERASE, PUTATIVE (AFU_ORTHOLOGUE AFUA_6G03350)-RELATED"/>
    <property type="match status" value="1"/>
</dbReference>
<dbReference type="SUPFAM" id="SSF55729">
    <property type="entry name" value="Acyl-CoA N-acyltransferases (Nat)"/>
    <property type="match status" value="1"/>
</dbReference>